<dbReference type="EMBL" id="BART01000866">
    <property type="protein sequence ID" value="GAG57825.1"/>
    <property type="molecule type" value="Genomic_DNA"/>
</dbReference>
<gene>
    <name evidence="1" type="ORF">S01H4_03504</name>
</gene>
<name>X0YNT6_9ZZZZ</name>
<sequence>MKEAKKAEKALIELNRAYLYEAMHNGDEEYMKAFNEMMRVLRRLQE</sequence>
<evidence type="ECO:0000313" key="1">
    <source>
        <dbReference type="EMBL" id="GAG57825.1"/>
    </source>
</evidence>
<proteinExistence type="predicted"/>
<reference evidence="1" key="1">
    <citation type="journal article" date="2014" name="Front. Microbiol.">
        <title>High frequency of phylogenetically diverse reductive dehalogenase-homologous genes in deep subseafloor sedimentary metagenomes.</title>
        <authorList>
            <person name="Kawai M."/>
            <person name="Futagami T."/>
            <person name="Toyoda A."/>
            <person name="Takaki Y."/>
            <person name="Nishi S."/>
            <person name="Hori S."/>
            <person name="Arai W."/>
            <person name="Tsubouchi T."/>
            <person name="Morono Y."/>
            <person name="Uchiyama I."/>
            <person name="Ito T."/>
            <person name="Fujiyama A."/>
            <person name="Inagaki F."/>
            <person name="Takami H."/>
        </authorList>
    </citation>
    <scope>NUCLEOTIDE SEQUENCE</scope>
    <source>
        <strain evidence="1">Expedition CK06-06</strain>
    </source>
</reference>
<dbReference type="AlphaFoldDB" id="X0YNT6"/>
<organism evidence="1">
    <name type="scientific">marine sediment metagenome</name>
    <dbReference type="NCBI Taxonomy" id="412755"/>
    <lineage>
        <taxon>unclassified sequences</taxon>
        <taxon>metagenomes</taxon>
        <taxon>ecological metagenomes</taxon>
    </lineage>
</organism>
<accession>X0YNT6</accession>
<protein>
    <submittedName>
        <fullName evidence="1">Uncharacterized protein</fullName>
    </submittedName>
</protein>
<comment type="caution">
    <text evidence="1">The sequence shown here is derived from an EMBL/GenBank/DDBJ whole genome shotgun (WGS) entry which is preliminary data.</text>
</comment>